<keyword evidence="1" id="KW-0472">Membrane</keyword>
<evidence type="ECO:0000313" key="3">
    <source>
        <dbReference type="Proteomes" id="UP000813462"/>
    </source>
</evidence>
<feature type="transmembrane region" description="Helical" evidence="1">
    <location>
        <begin position="29"/>
        <end position="53"/>
    </location>
</feature>
<accession>A0A978UVV1</accession>
<proteinExistence type="predicted"/>
<name>A0A978UVV1_ZIZJJ</name>
<evidence type="ECO:0000256" key="1">
    <source>
        <dbReference type="SAM" id="Phobius"/>
    </source>
</evidence>
<keyword evidence="1" id="KW-1133">Transmembrane helix</keyword>
<dbReference type="Proteomes" id="UP000813462">
    <property type="component" value="Unassembled WGS sequence"/>
</dbReference>
<sequence>MGLRGYPVAAKCGSYVALKSPPPASQESWFHFAFVWVTFLPGCFSGLVVGIVAGNNVVLEEAILVYGDFAPVGREKDIYKEEDGNNLRGHILQGNQFATFKTSSYHGNFGLYDYTLATRCGDSEAQNHHHQLLKTQGFHFEFNWITFMPGYVSGLAVGIATRNTVFVKKQFWFMEILHLWQMKRISVRRRRGAVRG</sequence>
<reference evidence="2" key="1">
    <citation type="journal article" date="2021" name="Front. Plant Sci.">
        <title>Chromosome-Scale Genome Assembly for Chinese Sour Jujube and Insights Into Its Genome Evolution and Domestication Signature.</title>
        <authorList>
            <person name="Shen L.-Y."/>
            <person name="Luo H."/>
            <person name="Wang X.-L."/>
            <person name="Wang X.-M."/>
            <person name="Qiu X.-J."/>
            <person name="Liu H."/>
            <person name="Zhou S.-S."/>
            <person name="Jia K.-H."/>
            <person name="Nie S."/>
            <person name="Bao Y.-T."/>
            <person name="Zhang R.-G."/>
            <person name="Yun Q.-Z."/>
            <person name="Chai Y.-H."/>
            <person name="Lu J.-Y."/>
            <person name="Li Y."/>
            <person name="Zhao S.-W."/>
            <person name="Mao J.-F."/>
            <person name="Jia S.-G."/>
            <person name="Mao Y.-M."/>
        </authorList>
    </citation>
    <scope>NUCLEOTIDE SEQUENCE</scope>
    <source>
        <strain evidence="2">AT0</strain>
        <tissue evidence="2">Leaf</tissue>
    </source>
</reference>
<organism evidence="2 3">
    <name type="scientific">Ziziphus jujuba var. spinosa</name>
    <dbReference type="NCBI Taxonomy" id="714518"/>
    <lineage>
        <taxon>Eukaryota</taxon>
        <taxon>Viridiplantae</taxon>
        <taxon>Streptophyta</taxon>
        <taxon>Embryophyta</taxon>
        <taxon>Tracheophyta</taxon>
        <taxon>Spermatophyta</taxon>
        <taxon>Magnoliopsida</taxon>
        <taxon>eudicotyledons</taxon>
        <taxon>Gunneridae</taxon>
        <taxon>Pentapetalae</taxon>
        <taxon>rosids</taxon>
        <taxon>fabids</taxon>
        <taxon>Rosales</taxon>
        <taxon>Rhamnaceae</taxon>
        <taxon>Paliureae</taxon>
        <taxon>Ziziphus</taxon>
    </lineage>
</organism>
<keyword evidence="1" id="KW-0812">Transmembrane</keyword>
<dbReference type="EMBL" id="JAEACU010000009">
    <property type="protein sequence ID" value="KAH7519001.1"/>
    <property type="molecule type" value="Genomic_DNA"/>
</dbReference>
<gene>
    <name evidence="2" type="ORF">FEM48_Zijuj09G0231200</name>
</gene>
<dbReference type="InterPro" id="IPR032675">
    <property type="entry name" value="LRR_dom_sf"/>
</dbReference>
<dbReference type="Gene3D" id="3.80.10.10">
    <property type="entry name" value="Ribonuclease Inhibitor"/>
    <property type="match status" value="1"/>
</dbReference>
<evidence type="ECO:0000313" key="2">
    <source>
        <dbReference type="EMBL" id="KAH7519001.1"/>
    </source>
</evidence>
<protein>
    <submittedName>
        <fullName evidence="2">Uncharacterized protein</fullName>
    </submittedName>
</protein>
<dbReference type="AlphaFoldDB" id="A0A978UVV1"/>
<comment type="caution">
    <text evidence="2">The sequence shown here is derived from an EMBL/GenBank/DDBJ whole genome shotgun (WGS) entry which is preliminary data.</text>
</comment>